<feature type="modified residue" description="4-aspartylphosphate" evidence="4">
    <location>
        <position position="67"/>
    </location>
</feature>
<dbReference type="InterPro" id="IPR011006">
    <property type="entry name" value="CheY-like_superfamily"/>
</dbReference>
<keyword evidence="1 4" id="KW-0597">Phosphoprotein</keyword>
<dbReference type="InterPro" id="IPR050595">
    <property type="entry name" value="Bact_response_regulator"/>
</dbReference>
<name>A0ABQ4S392_9HYPH</name>
<reference evidence="6" key="2">
    <citation type="submission" date="2021-08" db="EMBL/GenBank/DDBJ databases">
        <authorList>
            <person name="Tani A."/>
            <person name="Ola A."/>
            <person name="Ogura Y."/>
            <person name="Katsura K."/>
            <person name="Hayashi T."/>
        </authorList>
    </citation>
    <scope>NUCLEOTIDE SEQUENCE</scope>
    <source>
        <strain evidence="6">DSM 19015</strain>
    </source>
</reference>
<dbReference type="Gene3D" id="3.40.50.2300">
    <property type="match status" value="1"/>
</dbReference>
<keyword evidence="7" id="KW-1185">Reference proteome</keyword>
<evidence type="ECO:0000259" key="5">
    <source>
        <dbReference type="PROSITE" id="PS50110"/>
    </source>
</evidence>
<dbReference type="PROSITE" id="PS50110">
    <property type="entry name" value="RESPONSE_REGULATORY"/>
    <property type="match status" value="1"/>
</dbReference>
<sequence length="143" mass="14905">MYNGTMTGSASRTPPLRVMIVEDEPLISLALQEIVRSCGHVIAAVVDNAEDAVAHAAHVELDLALMDISLHGRQGGIDAAVALREAHDLRSIFVTAHTDPGTRDLAQAAWPLGLVAKPIHPARLNAALRNAAGTLAALAARAG</sequence>
<evidence type="ECO:0000256" key="4">
    <source>
        <dbReference type="PROSITE-ProRule" id="PRU00169"/>
    </source>
</evidence>
<keyword evidence="2" id="KW-0805">Transcription regulation</keyword>
<dbReference type="InterPro" id="IPR001789">
    <property type="entry name" value="Sig_transdc_resp-reg_receiver"/>
</dbReference>
<dbReference type="SMART" id="SM00448">
    <property type="entry name" value="REC"/>
    <property type="match status" value="1"/>
</dbReference>
<dbReference type="SUPFAM" id="SSF52172">
    <property type="entry name" value="CheY-like"/>
    <property type="match status" value="1"/>
</dbReference>
<protein>
    <submittedName>
        <fullName evidence="6">Phyllosphere-induced regulator PhyR</fullName>
    </submittedName>
</protein>
<reference evidence="6" key="1">
    <citation type="journal article" date="2021" name="Front. Microbiol.">
        <title>Comprehensive Comparative Genomics and Phenotyping of Methylobacterium Species.</title>
        <authorList>
            <person name="Alessa O."/>
            <person name="Ogura Y."/>
            <person name="Fujitani Y."/>
            <person name="Takami H."/>
            <person name="Hayashi T."/>
            <person name="Sahin N."/>
            <person name="Tani A."/>
        </authorList>
    </citation>
    <scope>NUCLEOTIDE SEQUENCE</scope>
    <source>
        <strain evidence="6">DSM 19015</strain>
    </source>
</reference>
<dbReference type="EMBL" id="BPQP01000071">
    <property type="protein sequence ID" value="GJD96877.1"/>
    <property type="molecule type" value="Genomic_DNA"/>
</dbReference>
<evidence type="ECO:0000313" key="6">
    <source>
        <dbReference type="EMBL" id="GJD96877.1"/>
    </source>
</evidence>
<accession>A0ABQ4S392</accession>
<gene>
    <name evidence="6" type="primary">phyR_2</name>
    <name evidence="6" type="ORF">OCOJLMKI_4104</name>
</gene>
<evidence type="ECO:0000256" key="1">
    <source>
        <dbReference type="ARBA" id="ARBA00022553"/>
    </source>
</evidence>
<dbReference type="Pfam" id="PF00072">
    <property type="entry name" value="Response_reg"/>
    <property type="match status" value="1"/>
</dbReference>
<feature type="domain" description="Response regulatory" evidence="5">
    <location>
        <begin position="17"/>
        <end position="132"/>
    </location>
</feature>
<dbReference type="PANTHER" id="PTHR44591">
    <property type="entry name" value="STRESS RESPONSE REGULATOR PROTEIN 1"/>
    <property type="match status" value="1"/>
</dbReference>
<dbReference type="Proteomes" id="UP001055125">
    <property type="component" value="Unassembled WGS sequence"/>
</dbReference>
<keyword evidence="3" id="KW-0804">Transcription</keyword>
<dbReference type="PANTHER" id="PTHR44591:SF3">
    <property type="entry name" value="RESPONSE REGULATORY DOMAIN-CONTAINING PROTEIN"/>
    <property type="match status" value="1"/>
</dbReference>
<evidence type="ECO:0000256" key="3">
    <source>
        <dbReference type="ARBA" id="ARBA00023163"/>
    </source>
</evidence>
<evidence type="ECO:0000256" key="2">
    <source>
        <dbReference type="ARBA" id="ARBA00023015"/>
    </source>
</evidence>
<organism evidence="6 7">
    <name type="scientific">Methylobacterium iners</name>
    <dbReference type="NCBI Taxonomy" id="418707"/>
    <lineage>
        <taxon>Bacteria</taxon>
        <taxon>Pseudomonadati</taxon>
        <taxon>Pseudomonadota</taxon>
        <taxon>Alphaproteobacteria</taxon>
        <taxon>Hyphomicrobiales</taxon>
        <taxon>Methylobacteriaceae</taxon>
        <taxon>Methylobacterium</taxon>
    </lineage>
</organism>
<proteinExistence type="predicted"/>
<evidence type="ECO:0000313" key="7">
    <source>
        <dbReference type="Proteomes" id="UP001055125"/>
    </source>
</evidence>
<comment type="caution">
    <text evidence="6">The sequence shown here is derived from an EMBL/GenBank/DDBJ whole genome shotgun (WGS) entry which is preliminary data.</text>
</comment>